<dbReference type="EMBL" id="ADBL01002961">
    <property type="status" value="NOT_ANNOTATED_CDS"/>
    <property type="molecule type" value="Genomic_DNA"/>
</dbReference>
<reference evidence="1" key="2">
    <citation type="submission" date="2010-05" db="EMBL/GenBank/DDBJ databases">
        <title>The Genome Sequence of Magnaporthe poae strain ATCC 64411.</title>
        <authorList>
            <consortium name="The Broad Institute Genome Sequencing Platform"/>
            <consortium name="Broad Institute Genome Sequencing Center for Infectious Disease"/>
            <person name="Ma L.-J."/>
            <person name="Dead R."/>
            <person name="Young S."/>
            <person name="Zeng Q."/>
            <person name="Koehrsen M."/>
            <person name="Alvarado L."/>
            <person name="Berlin A."/>
            <person name="Chapman S.B."/>
            <person name="Chen Z."/>
            <person name="Freedman E."/>
            <person name="Gellesch M."/>
            <person name="Goldberg J."/>
            <person name="Griggs A."/>
            <person name="Gujja S."/>
            <person name="Heilman E.R."/>
            <person name="Heiman D."/>
            <person name="Hepburn T."/>
            <person name="Howarth C."/>
            <person name="Jen D."/>
            <person name="Larson L."/>
            <person name="Mehta T."/>
            <person name="Neiman D."/>
            <person name="Pearson M."/>
            <person name="Roberts A."/>
            <person name="Saif S."/>
            <person name="Shea T."/>
            <person name="Shenoy N."/>
            <person name="Sisk P."/>
            <person name="Stolte C."/>
            <person name="Sykes S."/>
            <person name="Walk T."/>
            <person name="White J."/>
            <person name="Yandava C."/>
            <person name="Haas B."/>
            <person name="Nusbaum C."/>
            <person name="Birren B."/>
        </authorList>
    </citation>
    <scope>NUCLEOTIDE SEQUENCE</scope>
    <source>
        <strain evidence="1">ATCC 64411</strain>
    </source>
</reference>
<proteinExistence type="predicted"/>
<evidence type="ECO:0000313" key="1">
    <source>
        <dbReference type="EMBL" id="KLU92945.1"/>
    </source>
</evidence>
<evidence type="ECO:0000313" key="2">
    <source>
        <dbReference type="EnsemblFungi" id="MAPG_11893T0"/>
    </source>
</evidence>
<sequence>MVEKCRVRADRVQGVRGGPVVRILDEEGHGDIRGRQVSSANAAWLSAFWQTINFQIGS</sequence>
<dbReference type="VEuPathDB" id="FungiDB:MAPG_11893"/>
<reference evidence="3" key="1">
    <citation type="submission" date="2010-05" db="EMBL/GenBank/DDBJ databases">
        <title>The genome sequence of Magnaporthe poae strain ATCC 64411.</title>
        <authorList>
            <person name="Ma L.-J."/>
            <person name="Dead R."/>
            <person name="Young S."/>
            <person name="Zeng Q."/>
            <person name="Koehrsen M."/>
            <person name="Alvarado L."/>
            <person name="Berlin A."/>
            <person name="Chapman S.B."/>
            <person name="Chen Z."/>
            <person name="Freedman E."/>
            <person name="Gellesch M."/>
            <person name="Goldberg J."/>
            <person name="Griggs A."/>
            <person name="Gujja S."/>
            <person name="Heilman E.R."/>
            <person name="Heiman D."/>
            <person name="Hepburn T."/>
            <person name="Howarth C."/>
            <person name="Jen D."/>
            <person name="Larson L."/>
            <person name="Mehta T."/>
            <person name="Neiman D."/>
            <person name="Pearson M."/>
            <person name="Roberts A."/>
            <person name="Saif S."/>
            <person name="Shea T."/>
            <person name="Shenoy N."/>
            <person name="Sisk P."/>
            <person name="Stolte C."/>
            <person name="Sykes S."/>
            <person name="Walk T."/>
            <person name="White J."/>
            <person name="Yandava C."/>
            <person name="Haas B."/>
            <person name="Nusbaum C."/>
            <person name="Birren B."/>
        </authorList>
    </citation>
    <scope>NUCLEOTIDE SEQUENCE [LARGE SCALE GENOMIC DNA]</scope>
    <source>
        <strain evidence="3">ATCC 64411 / 73-15</strain>
    </source>
</reference>
<dbReference type="EnsemblFungi" id="MAPG_11893T0">
    <property type="protein sequence ID" value="MAPG_11893T0"/>
    <property type="gene ID" value="MAPG_11893"/>
</dbReference>
<dbReference type="AlphaFoldDB" id="A0A0C4EGF4"/>
<reference evidence="2" key="5">
    <citation type="submission" date="2015-06" db="UniProtKB">
        <authorList>
            <consortium name="EnsemblFungi"/>
        </authorList>
    </citation>
    <scope>IDENTIFICATION</scope>
    <source>
        <strain evidence="2">ATCC 64411</strain>
    </source>
</reference>
<dbReference type="Proteomes" id="UP000011715">
    <property type="component" value="Unassembled WGS sequence"/>
</dbReference>
<accession>A0A0C4EGF4</accession>
<evidence type="ECO:0000313" key="3">
    <source>
        <dbReference type="Proteomes" id="UP000011715"/>
    </source>
</evidence>
<gene>
    <name evidence="1" type="ORF">MAPG_11893</name>
</gene>
<name>A0A0C4EGF4_MAGP6</name>
<keyword evidence="3" id="KW-1185">Reference proteome</keyword>
<protein>
    <submittedName>
        <fullName evidence="1 2">Uncharacterized protein</fullName>
    </submittedName>
</protein>
<reference evidence="1" key="3">
    <citation type="submission" date="2011-03" db="EMBL/GenBank/DDBJ databases">
        <title>Annotation of Magnaporthe poae ATCC 64411.</title>
        <authorList>
            <person name="Ma L.-J."/>
            <person name="Dead R."/>
            <person name="Young S.K."/>
            <person name="Zeng Q."/>
            <person name="Gargeya S."/>
            <person name="Fitzgerald M."/>
            <person name="Haas B."/>
            <person name="Abouelleil A."/>
            <person name="Alvarado L."/>
            <person name="Arachchi H.M."/>
            <person name="Berlin A."/>
            <person name="Brown A."/>
            <person name="Chapman S.B."/>
            <person name="Chen Z."/>
            <person name="Dunbar C."/>
            <person name="Freedman E."/>
            <person name="Gearin G."/>
            <person name="Gellesch M."/>
            <person name="Goldberg J."/>
            <person name="Griggs A."/>
            <person name="Gujja S."/>
            <person name="Heiman D."/>
            <person name="Howarth C."/>
            <person name="Larson L."/>
            <person name="Lui A."/>
            <person name="MacDonald P.J.P."/>
            <person name="Mehta T."/>
            <person name="Montmayeur A."/>
            <person name="Murphy C."/>
            <person name="Neiman D."/>
            <person name="Pearson M."/>
            <person name="Priest M."/>
            <person name="Roberts A."/>
            <person name="Saif S."/>
            <person name="Shea T."/>
            <person name="Shenoy N."/>
            <person name="Sisk P."/>
            <person name="Stolte C."/>
            <person name="Sykes S."/>
            <person name="Yandava C."/>
            <person name="Wortman J."/>
            <person name="Nusbaum C."/>
            <person name="Birren B."/>
        </authorList>
    </citation>
    <scope>NUCLEOTIDE SEQUENCE</scope>
    <source>
        <strain evidence="1">ATCC 64411</strain>
    </source>
</reference>
<dbReference type="EMBL" id="GL877030">
    <property type="protein sequence ID" value="KLU92945.1"/>
    <property type="molecule type" value="Genomic_DNA"/>
</dbReference>
<reference evidence="2" key="4">
    <citation type="journal article" date="2015" name="G3 (Bethesda)">
        <title>Genome sequences of three phytopathogenic species of the Magnaporthaceae family of fungi.</title>
        <authorList>
            <person name="Okagaki L.H."/>
            <person name="Nunes C.C."/>
            <person name="Sailsbery J."/>
            <person name="Clay B."/>
            <person name="Brown D."/>
            <person name="John T."/>
            <person name="Oh Y."/>
            <person name="Young N."/>
            <person name="Fitzgerald M."/>
            <person name="Haas B.J."/>
            <person name="Zeng Q."/>
            <person name="Young S."/>
            <person name="Adiconis X."/>
            <person name="Fan L."/>
            <person name="Levin J.Z."/>
            <person name="Mitchell T.K."/>
            <person name="Okubara P.A."/>
            <person name="Farman M.L."/>
            <person name="Kohn L.M."/>
            <person name="Birren B."/>
            <person name="Ma L.-J."/>
            <person name="Dean R.A."/>
        </authorList>
    </citation>
    <scope>NUCLEOTIDE SEQUENCE</scope>
    <source>
        <strain evidence="2">ATCC 64411 / 73-15</strain>
    </source>
</reference>
<organism evidence="2 3">
    <name type="scientific">Magnaporthiopsis poae (strain ATCC 64411 / 73-15)</name>
    <name type="common">Kentucky bluegrass fungus</name>
    <name type="synonym">Magnaporthe poae</name>
    <dbReference type="NCBI Taxonomy" id="644358"/>
    <lineage>
        <taxon>Eukaryota</taxon>
        <taxon>Fungi</taxon>
        <taxon>Dikarya</taxon>
        <taxon>Ascomycota</taxon>
        <taxon>Pezizomycotina</taxon>
        <taxon>Sordariomycetes</taxon>
        <taxon>Sordariomycetidae</taxon>
        <taxon>Magnaporthales</taxon>
        <taxon>Magnaporthaceae</taxon>
        <taxon>Magnaporthiopsis</taxon>
    </lineage>
</organism>